<dbReference type="EMBL" id="CACSLK010034050">
    <property type="protein sequence ID" value="CAA0841175.1"/>
    <property type="molecule type" value="Genomic_DNA"/>
</dbReference>
<proteinExistence type="predicted"/>
<evidence type="ECO:0000256" key="1">
    <source>
        <dbReference type="SAM" id="MobiDB-lite"/>
    </source>
</evidence>
<dbReference type="Proteomes" id="UP001153555">
    <property type="component" value="Unassembled WGS sequence"/>
</dbReference>
<feature type="region of interest" description="Disordered" evidence="1">
    <location>
        <begin position="223"/>
        <end position="261"/>
    </location>
</feature>
<dbReference type="PANTHER" id="PTHR34792:SF1">
    <property type="entry name" value="OS02G0121500 PROTEIN"/>
    <property type="match status" value="1"/>
</dbReference>
<accession>A0A9N7NR96</accession>
<keyword evidence="3" id="KW-1185">Reference proteome</keyword>
<evidence type="ECO:0000313" key="2">
    <source>
        <dbReference type="EMBL" id="CAA0841175.1"/>
    </source>
</evidence>
<dbReference type="PANTHER" id="PTHR34792">
    <property type="entry name" value="OS02G0121500 PROTEIN"/>
    <property type="match status" value="1"/>
</dbReference>
<dbReference type="InterPro" id="IPR040305">
    <property type="entry name" value="At1g75730-like"/>
</dbReference>
<dbReference type="AlphaFoldDB" id="A0A9N7NR96"/>
<gene>
    <name evidence="2" type="ORF">SHERM_07208</name>
</gene>
<organism evidence="2 3">
    <name type="scientific">Striga hermonthica</name>
    <name type="common">Purple witchweed</name>
    <name type="synonym">Buchnera hermonthica</name>
    <dbReference type="NCBI Taxonomy" id="68872"/>
    <lineage>
        <taxon>Eukaryota</taxon>
        <taxon>Viridiplantae</taxon>
        <taxon>Streptophyta</taxon>
        <taxon>Embryophyta</taxon>
        <taxon>Tracheophyta</taxon>
        <taxon>Spermatophyta</taxon>
        <taxon>Magnoliopsida</taxon>
        <taxon>eudicotyledons</taxon>
        <taxon>Gunneridae</taxon>
        <taxon>Pentapetalae</taxon>
        <taxon>asterids</taxon>
        <taxon>lamiids</taxon>
        <taxon>Lamiales</taxon>
        <taxon>Orobanchaceae</taxon>
        <taxon>Buchnereae</taxon>
        <taxon>Striga</taxon>
    </lineage>
</organism>
<reference evidence="2" key="1">
    <citation type="submission" date="2019-12" db="EMBL/GenBank/DDBJ databases">
        <authorList>
            <person name="Scholes J."/>
        </authorList>
    </citation>
    <scope>NUCLEOTIDE SEQUENCE</scope>
</reference>
<protein>
    <submittedName>
        <fullName evidence="2">Uncharacterized protein</fullName>
    </submittedName>
</protein>
<comment type="caution">
    <text evidence="2">The sequence shown here is derived from an EMBL/GenBank/DDBJ whole genome shotgun (WGS) entry which is preliminary data.</text>
</comment>
<name>A0A9N7NR96_STRHE</name>
<evidence type="ECO:0000313" key="3">
    <source>
        <dbReference type="Proteomes" id="UP001153555"/>
    </source>
</evidence>
<sequence length="290" mass="32948">MKYLHEFIYKMKMDKKFEASRAEFFMGLREKEAFAYKHRYDARIWEQRVSSEQLIDLEQVTASGDQYGKKYNPMDHNYNSSSQSPTEMQSCCTPGSSLRSAVWVGSTNATSQPPVIENSITTEKCTPQIAVQSDKSWKRSSTHVYISRLIKVLQMPKNKEGSSKKAPATVEHDIFLNERIIEDAKVGFYDFLSLDTKYRSSYTSADINREGHSHEGREQFHSGLLPFSLSPNEGKSPRKQFVTKDSNNSSSRSSSKRKAVGVITITDSPKLFRSDFKVPKLKPSASPENV</sequence>
<dbReference type="OrthoDB" id="778649at2759"/>